<feature type="region of interest" description="Disordered" evidence="1">
    <location>
        <begin position="1010"/>
        <end position="1040"/>
    </location>
</feature>
<dbReference type="Gene3D" id="3.40.50.1820">
    <property type="entry name" value="alpha/beta hydrolase"/>
    <property type="match status" value="1"/>
</dbReference>
<dbReference type="EMBL" id="HBIJ01008608">
    <property type="protein sequence ID" value="CAE0365337.1"/>
    <property type="molecule type" value="Transcribed_RNA"/>
</dbReference>
<organism evidence="3">
    <name type="scientific">Aureoumbra lagunensis</name>
    <dbReference type="NCBI Taxonomy" id="44058"/>
    <lineage>
        <taxon>Eukaryota</taxon>
        <taxon>Sar</taxon>
        <taxon>Stramenopiles</taxon>
        <taxon>Ochrophyta</taxon>
        <taxon>Pelagophyceae</taxon>
        <taxon>Pelagomonadales</taxon>
        <taxon>Aureoumbra</taxon>
    </lineage>
</organism>
<reference evidence="3" key="1">
    <citation type="submission" date="2021-01" db="EMBL/GenBank/DDBJ databases">
        <authorList>
            <person name="Corre E."/>
            <person name="Pelletier E."/>
            <person name="Niang G."/>
            <person name="Scheremetjew M."/>
            <person name="Finn R."/>
            <person name="Kale V."/>
            <person name="Holt S."/>
            <person name="Cochrane G."/>
            <person name="Meng A."/>
            <person name="Brown T."/>
            <person name="Cohen L."/>
        </authorList>
    </citation>
    <scope>NUCLEOTIDE SEQUENCE</scope>
    <source>
        <strain evidence="3">CCMP1510</strain>
    </source>
</reference>
<feature type="compositionally biased region" description="Basic and acidic residues" evidence="1">
    <location>
        <begin position="578"/>
        <end position="593"/>
    </location>
</feature>
<dbReference type="InterPro" id="IPR029058">
    <property type="entry name" value="AB_hydrolase_fold"/>
</dbReference>
<sequence length="1056" mass="116545">MPGLALVSDWRVEPAPDLFYVSLGNVNGISTLIKVKAPNCTSAMEIAAREIAAVASPTEKEQFETSMRWSGSTRWRVCSLKNQRIIVALVVDWRYKNGQVKWLAERVETMCGPMIEAGTHEHLETARSMLEREIALANQRRLGLLEPIHEASICVCCGTTLGVLLRTNIAQEEQKCLPQAVNCGTCGDVVCEECCLSDEDAPRLLKCRDCEHCSLSGKRLLRLQPPSSAEIAIHFALGALFEERAGADGTIDERAFLDLCRAVSRHPLIVDKRSLERESRLASLINGSKVPAIDFSELARRFKSKRKLALDLEEARQTLLDACVPAWSETALKSTINHHNSDTDEDKEQVQQEKTSWNPPHLLSSPLSAWLGLTNPNQASANARTGWGSIASRQGISKRRVWLELRDSCPRVLRLAENAAVPARPFVYLTSCRQIRREQSCLIELRLVPGTEMRSVCLKFETPSLTSGWWKSLCSARAKAWLEPQELPEDYYLMGQGTFNWAVSDGPHKWLHNMTRFFACGADTCTPLVGTNGVGMLRADGISYEGPERPFVALDSERRTNTKKQQRDKLVRRYRGVVAERKSKEDNESKQDARYANAQRESLMNDFESDDSEDEDEMLVSPRLEVSDSLPERGFGLAGSEVKAAYQALVKVIIRPPRATFDERRLGARDFGIRPPRLPMSRPLSWGQTLTGGENKVTEPPVVVHRDDFTVSNERGLEVKYSLWLPRQSSKEVKQDLPPCVVYVHGNACSRLGSLSLLRPLALGGVALCALDCAGSGNSGGEFVSLGHYERDDVCAVVDDMRKRQLVGRIAIWGRSMGAATALLYASTRDPYVAAVVADSPYSSLVELCRELVAKARTSSRNQQQRGSTNTSDASPQDAQSPGRNLFLGAITEAALALVRSSVRHRAGFDIHDVSPIAHVANMRHSATPVLFMHGANDDFVAPTHSSRLHHAHGGDATIKLLACDHQAARPATAIIDACLFLYDRLAPTSDRPRYNALLNKLADDGYLGVRDHNQQSKNSTSTPSAAQTNIGDDASGMDRSRQIQIERIVGSISGA</sequence>
<name>A0A7S3NLD5_9STRA</name>
<feature type="region of interest" description="Disordered" evidence="1">
    <location>
        <begin position="578"/>
        <end position="616"/>
    </location>
</feature>
<evidence type="ECO:0000256" key="1">
    <source>
        <dbReference type="SAM" id="MobiDB-lite"/>
    </source>
</evidence>
<protein>
    <recommendedName>
        <fullName evidence="2">Serine aminopeptidase S33 domain-containing protein</fullName>
    </recommendedName>
</protein>
<dbReference type="SUPFAM" id="SSF53474">
    <property type="entry name" value="alpha/beta-Hydrolases"/>
    <property type="match status" value="1"/>
</dbReference>
<dbReference type="AlphaFoldDB" id="A0A7S3NLD5"/>
<feature type="region of interest" description="Disordered" evidence="1">
    <location>
        <begin position="336"/>
        <end position="358"/>
    </location>
</feature>
<gene>
    <name evidence="3" type="ORF">ALAG00032_LOCUS6079</name>
</gene>
<feature type="region of interest" description="Disordered" evidence="1">
    <location>
        <begin position="857"/>
        <end position="880"/>
    </location>
</feature>
<evidence type="ECO:0000259" key="2">
    <source>
        <dbReference type="Pfam" id="PF12146"/>
    </source>
</evidence>
<accession>A0A7S3NLD5</accession>
<dbReference type="PANTHER" id="PTHR43358:SF4">
    <property type="entry name" value="ALPHA_BETA HYDROLASE FOLD-1 DOMAIN-CONTAINING PROTEIN"/>
    <property type="match status" value="1"/>
</dbReference>
<dbReference type="PANTHER" id="PTHR43358">
    <property type="entry name" value="ALPHA/BETA-HYDROLASE"/>
    <property type="match status" value="1"/>
</dbReference>
<dbReference type="InterPro" id="IPR022742">
    <property type="entry name" value="Hydrolase_4"/>
</dbReference>
<proteinExistence type="predicted"/>
<evidence type="ECO:0000313" key="3">
    <source>
        <dbReference type="EMBL" id="CAE0365337.1"/>
    </source>
</evidence>
<feature type="compositionally biased region" description="Acidic residues" evidence="1">
    <location>
        <begin position="607"/>
        <end position="616"/>
    </location>
</feature>
<feature type="compositionally biased region" description="Polar residues" evidence="1">
    <location>
        <begin position="1016"/>
        <end position="1031"/>
    </location>
</feature>
<dbReference type="Pfam" id="PF12146">
    <property type="entry name" value="Hydrolase_4"/>
    <property type="match status" value="1"/>
</dbReference>
<dbReference type="InterPro" id="IPR052920">
    <property type="entry name" value="DNA-binding_regulatory"/>
</dbReference>
<feature type="domain" description="Serine aminopeptidase S33" evidence="2">
    <location>
        <begin position="740"/>
        <end position="961"/>
    </location>
</feature>